<keyword evidence="4" id="KW-1185">Reference proteome</keyword>
<dbReference type="Pfam" id="PF25455">
    <property type="entry name" value="Beta-barrel_CAF17_C"/>
    <property type="match status" value="1"/>
</dbReference>
<dbReference type="SUPFAM" id="SSF103025">
    <property type="entry name" value="Folate-binding domain"/>
    <property type="match status" value="1"/>
</dbReference>
<dbReference type="Gene3D" id="3.30.1360.120">
    <property type="entry name" value="Probable tRNA modification gtpase trme, domain 1"/>
    <property type="match status" value="2"/>
</dbReference>
<dbReference type="AlphaFoldDB" id="A0A348FYC0"/>
<dbReference type="InterPro" id="IPR027266">
    <property type="entry name" value="TrmE/GcvT-like"/>
</dbReference>
<feature type="domain" description="CAF17 C-terminal" evidence="2">
    <location>
        <begin position="213"/>
        <end position="287"/>
    </location>
</feature>
<dbReference type="InterPro" id="IPR045179">
    <property type="entry name" value="YgfZ/GcvT"/>
</dbReference>
<reference evidence="3 4" key="1">
    <citation type="submission" date="2018-08" db="EMBL/GenBank/DDBJ databases">
        <title>Complete genome sequencing of Blastochloris tepida GI.</title>
        <authorList>
            <person name="Tsukatani Y."/>
            <person name="Mori H."/>
        </authorList>
    </citation>
    <scope>NUCLEOTIDE SEQUENCE [LARGE SCALE GENOMIC DNA]</scope>
    <source>
        <strain evidence="3 4">GI</strain>
    </source>
</reference>
<dbReference type="InterPro" id="IPR017703">
    <property type="entry name" value="YgfZ/GCV_T_CS"/>
</dbReference>
<dbReference type="NCBIfam" id="TIGR03317">
    <property type="entry name" value="ygfZ_signature"/>
    <property type="match status" value="1"/>
</dbReference>
<dbReference type="PANTHER" id="PTHR22602:SF0">
    <property type="entry name" value="TRANSFERASE CAF17, MITOCHONDRIAL-RELATED"/>
    <property type="match status" value="1"/>
</dbReference>
<dbReference type="InterPro" id="IPR057460">
    <property type="entry name" value="CAF17_C"/>
</dbReference>
<accession>A0A348FYC0</accession>
<dbReference type="EMBL" id="AP018907">
    <property type="protein sequence ID" value="BBF92303.1"/>
    <property type="molecule type" value="Genomic_DNA"/>
</dbReference>
<dbReference type="PIRSF" id="PIRSF006487">
    <property type="entry name" value="GcvT"/>
    <property type="match status" value="1"/>
</dbReference>
<dbReference type="OrthoDB" id="9796287at2"/>
<dbReference type="GO" id="GO:0016226">
    <property type="term" value="P:iron-sulfur cluster assembly"/>
    <property type="evidence" value="ECO:0007669"/>
    <property type="project" value="TreeGrafter"/>
</dbReference>
<name>A0A348FYC0_9HYPH</name>
<organism evidence="3 4">
    <name type="scientific">Blastochloris tepida</name>
    <dbReference type="NCBI Taxonomy" id="2233851"/>
    <lineage>
        <taxon>Bacteria</taxon>
        <taxon>Pseudomonadati</taxon>
        <taxon>Pseudomonadota</taxon>
        <taxon>Alphaproteobacteria</taxon>
        <taxon>Hyphomicrobiales</taxon>
        <taxon>Blastochloridaceae</taxon>
        <taxon>Blastochloris</taxon>
    </lineage>
</organism>
<evidence type="ECO:0000313" key="4">
    <source>
        <dbReference type="Proteomes" id="UP000266934"/>
    </source>
</evidence>
<dbReference type="PANTHER" id="PTHR22602">
    <property type="entry name" value="TRANSFERASE CAF17, MITOCHONDRIAL-RELATED"/>
    <property type="match status" value="1"/>
</dbReference>
<evidence type="ECO:0000313" key="3">
    <source>
        <dbReference type="EMBL" id="BBF92303.1"/>
    </source>
</evidence>
<evidence type="ECO:0000256" key="1">
    <source>
        <dbReference type="ARBA" id="ARBA00022946"/>
    </source>
</evidence>
<dbReference type="Proteomes" id="UP000266934">
    <property type="component" value="Chromosome"/>
</dbReference>
<protein>
    <submittedName>
        <fullName evidence="3">Folate-binding protein</fullName>
    </submittedName>
</protein>
<proteinExistence type="predicted"/>
<sequence>MFATILTNRAVVAVGGDEARSFLDRLLTNSLAGVSPQRACHAALLTPQGKMVAEAFITEIAAEEGGGFLLDVARSQVDELVAKLGFYRLRAKVTIAEVGGEAVVAALWGEGAPGTLAHAVADPRLPALGFRAVIDREGAEDALIAAGATLADERAYHLHRIALGVPEPGLDYVLSETFPHEADMDQLAGIDFRKGCFIGQEVVSRMQHRGTARTRVVPVVATDGGFLPEAGLPVLAGDKTVGTMGSAVEGRGLALLRLDRVTDALTANLPLVCGGVHLKPVKPDWATFAFPGEG</sequence>
<dbReference type="RefSeq" id="WP_126398150.1">
    <property type="nucleotide sequence ID" value="NZ_AP018907.1"/>
</dbReference>
<keyword evidence="1" id="KW-0809">Transit peptide</keyword>
<evidence type="ECO:0000259" key="2">
    <source>
        <dbReference type="Pfam" id="PF25455"/>
    </source>
</evidence>
<gene>
    <name evidence="3" type="primary">gcvT</name>
    <name evidence="3" type="ORF">BLTE_09880</name>
</gene>
<dbReference type="KEGG" id="blag:BLTE_09880"/>